<dbReference type="Proteomes" id="UP000305202">
    <property type="component" value="Unassembled WGS sequence"/>
</dbReference>
<protein>
    <submittedName>
        <fullName evidence="1">Uncharacterized protein</fullName>
    </submittedName>
</protein>
<sequence length="94" mass="10498">MTIVITILATENAKTRRYRKRGELMAKRRDDAELARKIDAAFTKLSEGCSSRVMNAVNPIVPNMQQMESGSCCLPDVSLYRAGHRKQADAITAR</sequence>
<gene>
    <name evidence="1" type="ORF">FCN80_20945</name>
</gene>
<accession>A0ABY2SF78</accession>
<comment type="caution">
    <text evidence="1">The sequence shown here is derived from an EMBL/GenBank/DDBJ whole genome shotgun (WGS) entry which is preliminary data.</text>
</comment>
<keyword evidence="2" id="KW-1185">Reference proteome</keyword>
<organism evidence="1 2">
    <name type="scientific">Martelella alba</name>
    <dbReference type="NCBI Taxonomy" id="2590451"/>
    <lineage>
        <taxon>Bacteria</taxon>
        <taxon>Pseudomonadati</taxon>
        <taxon>Pseudomonadota</taxon>
        <taxon>Alphaproteobacteria</taxon>
        <taxon>Hyphomicrobiales</taxon>
        <taxon>Aurantimonadaceae</taxon>
        <taxon>Martelella</taxon>
    </lineage>
</organism>
<dbReference type="RefSeq" id="WP_136992289.1">
    <property type="nucleotide sequence ID" value="NZ_SZPQ01000041.1"/>
</dbReference>
<evidence type="ECO:0000313" key="2">
    <source>
        <dbReference type="Proteomes" id="UP000305202"/>
    </source>
</evidence>
<name>A0ABY2SF78_9HYPH</name>
<dbReference type="EMBL" id="SZPQ01000041">
    <property type="protein sequence ID" value="TKI03549.1"/>
    <property type="molecule type" value="Genomic_DNA"/>
</dbReference>
<reference evidence="1 2" key="1">
    <citation type="submission" date="2019-04" db="EMBL/GenBank/DDBJ databases">
        <authorList>
            <person name="Li M."/>
            <person name="Gao C."/>
        </authorList>
    </citation>
    <scope>NUCLEOTIDE SEQUENCE [LARGE SCALE GENOMIC DNA]</scope>
    <source>
        <strain evidence="1 2">BGMRC 2031</strain>
    </source>
</reference>
<evidence type="ECO:0000313" key="1">
    <source>
        <dbReference type="EMBL" id="TKI03549.1"/>
    </source>
</evidence>
<dbReference type="Pfam" id="PF25694">
    <property type="entry name" value="N_peptide"/>
    <property type="match status" value="1"/>
</dbReference>
<proteinExistence type="predicted"/>
<dbReference type="InterPro" id="IPR057902">
    <property type="entry name" value="N_peptide"/>
</dbReference>